<keyword evidence="4" id="KW-0030">Aminoacyl-tRNA synthetase</keyword>
<dbReference type="GO" id="GO:0005524">
    <property type="term" value="F:ATP binding"/>
    <property type="evidence" value="ECO:0007669"/>
    <property type="project" value="UniProtKB-UniRule"/>
</dbReference>
<dbReference type="PANTHER" id="PTHR43707:SF1">
    <property type="entry name" value="HISTIDINE--TRNA LIGASE, MITOCHONDRIAL-RELATED"/>
    <property type="match status" value="1"/>
</dbReference>
<dbReference type="InterPro" id="IPR045864">
    <property type="entry name" value="aa-tRNA-synth_II/BPL/LPL"/>
</dbReference>
<feature type="binding site" evidence="5">
    <location>
        <position position="129"/>
    </location>
    <ligand>
        <name>L-histidine</name>
        <dbReference type="ChEBI" id="CHEBI:57595"/>
    </ligand>
</feature>
<dbReference type="InterPro" id="IPR006195">
    <property type="entry name" value="aa-tRNA-synth_II"/>
</dbReference>
<dbReference type="GO" id="GO:0005737">
    <property type="term" value="C:cytoplasm"/>
    <property type="evidence" value="ECO:0007669"/>
    <property type="project" value="UniProtKB-SubCell"/>
</dbReference>
<dbReference type="Gene3D" id="3.40.50.800">
    <property type="entry name" value="Anticodon-binding domain"/>
    <property type="match status" value="1"/>
</dbReference>
<dbReference type="Pfam" id="PF13393">
    <property type="entry name" value="tRNA-synt_His"/>
    <property type="match status" value="2"/>
</dbReference>
<keyword evidence="4" id="KW-0648">Protein biosynthesis</keyword>
<dbReference type="NCBIfam" id="TIGR00442">
    <property type="entry name" value="hisS"/>
    <property type="match status" value="1"/>
</dbReference>
<dbReference type="SUPFAM" id="SSF55681">
    <property type="entry name" value="Class II aaRS and biotin synthetases"/>
    <property type="match status" value="1"/>
</dbReference>
<dbReference type="AlphaFoldDB" id="A0A9Y1BQN7"/>
<dbReference type="HAMAP" id="MF_00127">
    <property type="entry name" value="His_tRNA_synth"/>
    <property type="match status" value="1"/>
</dbReference>
<dbReference type="GO" id="GO:0004821">
    <property type="term" value="F:histidine-tRNA ligase activity"/>
    <property type="evidence" value="ECO:0007669"/>
    <property type="project" value="UniProtKB-UniRule"/>
</dbReference>
<dbReference type="Proteomes" id="UP001200513">
    <property type="component" value="Chromosome"/>
</dbReference>
<sequence>MDDGVLKEILKGIKGFRDYYPSDFSKVNYILGIMRNVSESFGYEEYEGPSLEYAKLIEIKSGEEILEETFIVKGKDDRKLVLRPEQTPTLARMIVNEQQRYPKPIRWFSIPRIFRNETPQKGRVREFFQFNADIIGVNHPAADAEIIALTCNIIKTSGLKDGEFICVINSRELVQNYIEYLGIENYLDVIKVLDSKEKYIQDFIVEDLLEKRITVSKAKEIATFVRLKKQKQEKEFPNLSNKDKEYIDYYYELVPEIEKQKIIDTLIKIGLDKDKAEKVYFFSKIKGEPSLFLEKISKLDLGEKATLALDKLRELATYLDYFGVINNCEYNASIARGLDYYTGIVYEFFDRTGSVVRAIAGGGRYDQLVSSFGGEKIPATGIGMGETVLMAILEDLGRLPPYFQKVDFYVAPVNKKVIKEATDIATRLRKEFKILFNPFGWKLTNQLEDAATRKIKYMIIVGKRELEQNKVTIRNLETGEQTLLSVEGIENELRKIMNTK</sequence>
<dbReference type="PROSITE" id="PS50862">
    <property type="entry name" value="AA_TRNA_LIGASE_II"/>
    <property type="match status" value="1"/>
</dbReference>
<dbReference type="EC" id="6.1.1.21" evidence="4"/>
<reference evidence="7" key="1">
    <citation type="journal article" date="2022" name="Nat. Microbiol.">
        <title>Unique mobile elements and scalable gene flow at the prokaryote-eukaryote boundary revealed by circularized Asgard archaea genomes.</title>
        <authorList>
            <person name="Wu F."/>
            <person name="Speth D.R."/>
            <person name="Philosof A."/>
            <person name="Cremiere A."/>
            <person name="Narayanan A."/>
            <person name="Barco R.A."/>
            <person name="Connon S.A."/>
            <person name="Amend J.P."/>
            <person name="Antoshechkin I.A."/>
            <person name="Orphan V.J."/>
        </authorList>
    </citation>
    <scope>NUCLEOTIDE SEQUENCE</scope>
    <source>
        <strain evidence="7">PR6</strain>
    </source>
</reference>
<keyword evidence="4 7" id="KW-0436">Ligase</keyword>
<dbReference type="PIRSF" id="PIRSF001549">
    <property type="entry name" value="His-tRNA_synth"/>
    <property type="match status" value="1"/>
</dbReference>
<keyword evidence="4" id="KW-0067">ATP-binding</keyword>
<keyword evidence="4" id="KW-0963">Cytoplasm</keyword>
<keyword evidence="2 4" id="KW-0547">Nucleotide-binding</keyword>
<dbReference type="Pfam" id="PF03129">
    <property type="entry name" value="HGTP_anticodon"/>
    <property type="match status" value="1"/>
</dbReference>
<dbReference type="Gene3D" id="3.30.930.10">
    <property type="entry name" value="Bira Bifunctional Protein, Domain 2"/>
    <property type="match status" value="2"/>
</dbReference>
<proteinExistence type="inferred from homology"/>
<gene>
    <name evidence="4 7" type="primary">hisS</name>
    <name evidence="7" type="ORF">K9W46_13030</name>
</gene>
<evidence type="ECO:0000256" key="2">
    <source>
        <dbReference type="ARBA" id="ARBA00022741"/>
    </source>
</evidence>
<feature type="binding site" evidence="5">
    <location>
        <position position="133"/>
    </location>
    <ligand>
        <name>L-histidine</name>
        <dbReference type="ChEBI" id="CHEBI:57595"/>
    </ligand>
</feature>
<evidence type="ECO:0000313" key="7">
    <source>
        <dbReference type="EMBL" id="UJG43282.1"/>
    </source>
</evidence>
<comment type="similarity">
    <text evidence="1 4">Belongs to the class-II aminoacyl-tRNA synthetase family.</text>
</comment>
<protein>
    <recommendedName>
        <fullName evidence="4">Histidine--tRNA ligase</fullName>
        <ecNumber evidence="4">6.1.1.21</ecNumber>
    </recommendedName>
    <alternativeName>
        <fullName evidence="4">Histidyl-tRNA synthetase</fullName>
        <shortName evidence="4">HisRS</shortName>
    </alternativeName>
</protein>
<dbReference type="InterPro" id="IPR004516">
    <property type="entry name" value="HisRS/HisZ"/>
</dbReference>
<evidence type="ECO:0000256" key="1">
    <source>
        <dbReference type="ARBA" id="ARBA00008226"/>
    </source>
</evidence>
<evidence type="ECO:0000256" key="3">
    <source>
        <dbReference type="ARBA" id="ARBA00047639"/>
    </source>
</evidence>
<feature type="binding site" evidence="5">
    <location>
        <begin position="85"/>
        <end position="87"/>
    </location>
    <ligand>
        <name>L-histidine</name>
        <dbReference type="ChEBI" id="CHEBI:57595"/>
    </ligand>
</feature>
<comment type="subcellular location">
    <subcellularLocation>
        <location evidence="4">Cytoplasm</location>
    </subcellularLocation>
</comment>
<dbReference type="InterPro" id="IPR015807">
    <property type="entry name" value="His-tRNA-ligase"/>
</dbReference>
<feature type="domain" description="Aminoacyl-transfer RNA synthetases class-II family profile" evidence="6">
    <location>
        <begin position="15"/>
        <end position="401"/>
    </location>
</feature>
<accession>A0A9Y1BQN7</accession>
<dbReference type="PANTHER" id="PTHR43707">
    <property type="entry name" value="HISTIDYL-TRNA SYNTHETASE"/>
    <property type="match status" value="1"/>
</dbReference>
<dbReference type="InterPro" id="IPR004154">
    <property type="entry name" value="Anticodon-bd"/>
</dbReference>
<evidence type="ECO:0000256" key="5">
    <source>
        <dbReference type="PIRSR" id="PIRSR001549-1"/>
    </source>
</evidence>
<dbReference type="InterPro" id="IPR041715">
    <property type="entry name" value="HisRS-like_core"/>
</dbReference>
<organism evidence="7">
    <name type="scientific">Candidatus Heimdallarchaeum endolithica</name>
    <dbReference type="NCBI Taxonomy" id="2876572"/>
    <lineage>
        <taxon>Archaea</taxon>
        <taxon>Promethearchaeati</taxon>
        <taxon>Candidatus Heimdallarchaeota</taxon>
        <taxon>Candidatus Heimdallarchaeia (ex Rinke et al. 2021) (nom. nud.)</taxon>
        <taxon>Candidatus Heimdallarchaeales</taxon>
        <taxon>Candidatus Heimdallarchaeaceae</taxon>
        <taxon>Candidatus Heimdallarchaeum</taxon>
    </lineage>
</organism>
<dbReference type="EMBL" id="CP084167">
    <property type="protein sequence ID" value="UJG43282.1"/>
    <property type="molecule type" value="Genomic_DNA"/>
</dbReference>
<evidence type="ECO:0000259" key="6">
    <source>
        <dbReference type="PROSITE" id="PS50862"/>
    </source>
</evidence>
<feature type="binding site" evidence="5">
    <location>
        <position position="336"/>
    </location>
    <ligand>
        <name>L-histidine</name>
        <dbReference type="ChEBI" id="CHEBI:57595"/>
    </ligand>
</feature>
<evidence type="ECO:0000256" key="4">
    <source>
        <dbReference type="HAMAP-Rule" id="MF_00127"/>
    </source>
</evidence>
<dbReference type="GO" id="GO:0006427">
    <property type="term" value="P:histidyl-tRNA aminoacylation"/>
    <property type="evidence" value="ECO:0007669"/>
    <property type="project" value="UniProtKB-UniRule"/>
</dbReference>
<feature type="binding site" evidence="5">
    <location>
        <position position="115"/>
    </location>
    <ligand>
        <name>L-histidine</name>
        <dbReference type="ChEBI" id="CHEBI:57595"/>
    </ligand>
</feature>
<name>A0A9Y1BQN7_9ARCH</name>
<dbReference type="InterPro" id="IPR036621">
    <property type="entry name" value="Anticodon-bd_dom_sf"/>
</dbReference>
<comment type="catalytic activity">
    <reaction evidence="3 4">
        <text>tRNA(His) + L-histidine + ATP = L-histidyl-tRNA(His) + AMP + diphosphate + H(+)</text>
        <dbReference type="Rhea" id="RHEA:17313"/>
        <dbReference type="Rhea" id="RHEA-COMP:9665"/>
        <dbReference type="Rhea" id="RHEA-COMP:9689"/>
        <dbReference type="ChEBI" id="CHEBI:15378"/>
        <dbReference type="ChEBI" id="CHEBI:30616"/>
        <dbReference type="ChEBI" id="CHEBI:33019"/>
        <dbReference type="ChEBI" id="CHEBI:57595"/>
        <dbReference type="ChEBI" id="CHEBI:78442"/>
        <dbReference type="ChEBI" id="CHEBI:78527"/>
        <dbReference type="ChEBI" id="CHEBI:456215"/>
        <dbReference type="EC" id="6.1.1.21"/>
    </reaction>
</comment>
<dbReference type="SUPFAM" id="SSF52954">
    <property type="entry name" value="Class II aaRS ABD-related"/>
    <property type="match status" value="1"/>
</dbReference>
<feature type="binding site" evidence="5">
    <location>
        <begin position="340"/>
        <end position="341"/>
    </location>
    <ligand>
        <name>L-histidine</name>
        <dbReference type="ChEBI" id="CHEBI:57595"/>
    </ligand>
</feature>
<dbReference type="CDD" id="cd00773">
    <property type="entry name" value="HisRS-like_core"/>
    <property type="match status" value="1"/>
</dbReference>